<dbReference type="AlphaFoldDB" id="G7E9T2"/>
<organism evidence="10 11">
    <name type="scientific">Mixia osmundae (strain CBS 9802 / IAM 14324 / JCM 22182 / KY 12970)</name>
    <dbReference type="NCBI Taxonomy" id="764103"/>
    <lineage>
        <taxon>Eukaryota</taxon>
        <taxon>Fungi</taxon>
        <taxon>Dikarya</taxon>
        <taxon>Basidiomycota</taxon>
        <taxon>Pucciniomycotina</taxon>
        <taxon>Mixiomycetes</taxon>
        <taxon>Mixiales</taxon>
        <taxon>Mixiaceae</taxon>
        <taxon>Mixia</taxon>
    </lineage>
</organism>
<feature type="domain" description="F-BAR" evidence="9">
    <location>
        <begin position="1"/>
        <end position="272"/>
    </location>
</feature>
<dbReference type="SUPFAM" id="SSF50044">
    <property type="entry name" value="SH3-domain"/>
    <property type="match status" value="2"/>
</dbReference>
<gene>
    <name evidence="10" type="primary">Mo06099</name>
    <name evidence="10" type="ORF">E5Q_06099</name>
</gene>
<evidence type="ECO:0000256" key="6">
    <source>
        <dbReference type="SAM" id="MobiDB-lite"/>
    </source>
</evidence>
<dbReference type="SMART" id="SM00326">
    <property type="entry name" value="SH3"/>
    <property type="match status" value="2"/>
</dbReference>
<dbReference type="Proteomes" id="UP000009131">
    <property type="component" value="Unassembled WGS sequence"/>
</dbReference>
<accession>G7E9T2</accession>
<keyword evidence="5" id="KW-0175">Coiled coil</keyword>
<dbReference type="OrthoDB" id="8783038at2759"/>
<evidence type="ECO:0000256" key="3">
    <source>
        <dbReference type="ARBA" id="ARBA00022833"/>
    </source>
</evidence>
<evidence type="ECO:0000256" key="5">
    <source>
        <dbReference type="PROSITE-ProRule" id="PRU01077"/>
    </source>
</evidence>
<feature type="domain" description="Phorbol-ester/DAG-type" evidence="8">
    <location>
        <begin position="402"/>
        <end position="452"/>
    </location>
</feature>
<dbReference type="PROSITE" id="PS50002">
    <property type="entry name" value="SH3"/>
    <property type="match status" value="2"/>
</dbReference>
<name>G7E9T2_MIXOS</name>
<dbReference type="Pfam" id="PF00130">
    <property type="entry name" value="C1_1"/>
    <property type="match status" value="1"/>
</dbReference>
<feature type="domain" description="SH3" evidence="7">
    <location>
        <begin position="586"/>
        <end position="643"/>
    </location>
</feature>
<dbReference type="OMA" id="YADGWWE"/>
<dbReference type="InterPro" id="IPR002219">
    <property type="entry name" value="PKC_DAG/PE"/>
</dbReference>
<evidence type="ECO:0000259" key="8">
    <source>
        <dbReference type="PROSITE" id="PS50081"/>
    </source>
</evidence>
<evidence type="ECO:0000256" key="1">
    <source>
        <dbReference type="ARBA" id="ARBA00022443"/>
    </source>
</evidence>
<evidence type="ECO:0000259" key="7">
    <source>
        <dbReference type="PROSITE" id="PS50002"/>
    </source>
</evidence>
<dbReference type="FunCoup" id="G7E9T2">
    <property type="interactions" value="87"/>
</dbReference>
<dbReference type="PROSITE" id="PS00479">
    <property type="entry name" value="ZF_DAG_PE_1"/>
    <property type="match status" value="1"/>
</dbReference>
<dbReference type="GO" id="GO:0030833">
    <property type="term" value="P:regulation of actin filament polymerization"/>
    <property type="evidence" value="ECO:0007669"/>
    <property type="project" value="TreeGrafter"/>
</dbReference>
<dbReference type="InParanoid" id="G7E9T2"/>
<dbReference type="Gene3D" id="2.30.30.40">
    <property type="entry name" value="SH3 Domains"/>
    <property type="match status" value="2"/>
</dbReference>
<dbReference type="InterPro" id="IPR027267">
    <property type="entry name" value="AH/BAR_dom_sf"/>
</dbReference>
<dbReference type="STRING" id="764103.G7E9T2"/>
<dbReference type="InterPro" id="IPR031160">
    <property type="entry name" value="F_BAR_dom"/>
</dbReference>
<dbReference type="SUPFAM" id="SSF103657">
    <property type="entry name" value="BAR/IMD domain-like"/>
    <property type="match status" value="1"/>
</dbReference>
<dbReference type="Pfam" id="PF14604">
    <property type="entry name" value="SH3_9"/>
    <property type="match status" value="2"/>
</dbReference>
<feature type="region of interest" description="Disordered" evidence="6">
    <location>
        <begin position="455"/>
        <end position="502"/>
    </location>
</feature>
<dbReference type="PROSITE" id="PS51741">
    <property type="entry name" value="F_BAR"/>
    <property type="match status" value="1"/>
</dbReference>
<keyword evidence="1 4" id="KW-0728">SH3 domain</keyword>
<dbReference type="SMART" id="SM00109">
    <property type="entry name" value="C1"/>
    <property type="match status" value="1"/>
</dbReference>
<feature type="compositionally biased region" description="Polar residues" evidence="6">
    <location>
        <begin position="455"/>
        <end position="472"/>
    </location>
</feature>
<dbReference type="PROSITE" id="PS50081">
    <property type="entry name" value="ZF_DAG_PE_2"/>
    <property type="match status" value="1"/>
</dbReference>
<dbReference type="GO" id="GO:0046872">
    <property type="term" value="F:metal ion binding"/>
    <property type="evidence" value="ECO:0007669"/>
    <property type="project" value="UniProtKB-KW"/>
</dbReference>
<dbReference type="eggNOG" id="KOG3565">
    <property type="taxonomic scope" value="Eukaryota"/>
</dbReference>
<evidence type="ECO:0000256" key="2">
    <source>
        <dbReference type="ARBA" id="ARBA00022723"/>
    </source>
</evidence>
<dbReference type="CDD" id="cd20824">
    <property type="entry name" value="C1_SpBZZ1-like"/>
    <property type="match status" value="1"/>
</dbReference>
<evidence type="ECO:0000256" key="4">
    <source>
        <dbReference type="PROSITE-ProRule" id="PRU00192"/>
    </source>
</evidence>
<dbReference type="EMBL" id="BABT02000220">
    <property type="protein sequence ID" value="GAA99401.1"/>
    <property type="molecule type" value="Genomic_DNA"/>
</dbReference>
<dbReference type="GO" id="GO:0030036">
    <property type="term" value="P:actin cytoskeleton organization"/>
    <property type="evidence" value="ECO:0007669"/>
    <property type="project" value="UniProtKB-ARBA"/>
</dbReference>
<reference evidence="10 11" key="2">
    <citation type="journal article" date="2012" name="Open Biol.">
        <title>Characteristics of nucleosomes and linker DNA regions on the genome of the basidiomycete Mixia osmundae revealed by mono- and dinucleosome mapping.</title>
        <authorList>
            <person name="Nishida H."/>
            <person name="Kondo S."/>
            <person name="Matsumoto T."/>
            <person name="Suzuki Y."/>
            <person name="Yoshikawa H."/>
            <person name="Taylor T.D."/>
            <person name="Sugiyama J."/>
        </authorList>
    </citation>
    <scope>NUCLEOTIDE SEQUENCE [LARGE SCALE GENOMIC DNA]</scope>
    <source>
        <strain evidence="11">CBS 9802 / IAM 14324 / JCM 22182 / KY 12970</strain>
    </source>
</reference>
<proteinExistence type="predicted"/>
<dbReference type="HOGENOM" id="CLU_015390_1_0_1"/>
<evidence type="ECO:0000259" key="9">
    <source>
        <dbReference type="PROSITE" id="PS51741"/>
    </source>
</evidence>
<dbReference type="PANTHER" id="PTHR15735">
    <property type="entry name" value="FCH AND DOUBLE SH3 DOMAINS PROTEIN"/>
    <property type="match status" value="1"/>
</dbReference>
<dbReference type="InterPro" id="IPR046349">
    <property type="entry name" value="C1-like_sf"/>
</dbReference>
<dbReference type="PANTHER" id="PTHR15735:SF21">
    <property type="entry name" value="PROTEIN NERVOUS WRECK"/>
    <property type="match status" value="1"/>
</dbReference>
<dbReference type="InterPro" id="IPR001060">
    <property type="entry name" value="FCH_dom"/>
</dbReference>
<reference evidence="10 11" key="1">
    <citation type="journal article" date="2011" name="J. Gen. Appl. Microbiol.">
        <title>Draft genome sequencing of the enigmatic basidiomycete Mixia osmundae.</title>
        <authorList>
            <person name="Nishida H."/>
            <person name="Nagatsuka Y."/>
            <person name="Sugiyama J."/>
        </authorList>
    </citation>
    <scope>NUCLEOTIDE SEQUENCE [LARGE SCALE GENOMIC DNA]</scope>
    <source>
        <strain evidence="11">CBS 9802 / IAM 14324 / JCM 22182 / KY 12970</strain>
    </source>
</reference>
<protein>
    <submittedName>
        <fullName evidence="10">Uncharacterized protein</fullName>
    </submittedName>
</protein>
<evidence type="ECO:0000313" key="10">
    <source>
        <dbReference type="EMBL" id="GAA99401.1"/>
    </source>
</evidence>
<dbReference type="InterPro" id="IPR036028">
    <property type="entry name" value="SH3-like_dom_sf"/>
</dbReference>
<evidence type="ECO:0000313" key="11">
    <source>
        <dbReference type="Proteomes" id="UP000009131"/>
    </source>
</evidence>
<keyword evidence="2" id="KW-0479">Metal-binding</keyword>
<feature type="region of interest" description="Disordered" evidence="6">
    <location>
        <begin position="561"/>
        <end position="589"/>
    </location>
</feature>
<dbReference type="GO" id="GO:0030864">
    <property type="term" value="C:cortical actin cytoskeleton"/>
    <property type="evidence" value="ECO:0007669"/>
    <property type="project" value="UniProtKB-ARBA"/>
</dbReference>
<comment type="caution">
    <text evidence="10">The sequence shown here is derived from an EMBL/GenBank/DDBJ whole genome shotgun (WGS) entry which is preliminary data.</text>
</comment>
<dbReference type="RefSeq" id="XP_014568636.1">
    <property type="nucleotide sequence ID" value="XM_014713150.1"/>
</dbReference>
<dbReference type="SUPFAM" id="SSF57889">
    <property type="entry name" value="Cysteine-rich domain"/>
    <property type="match status" value="1"/>
</dbReference>
<feature type="compositionally biased region" description="Low complexity" evidence="6">
    <location>
        <begin position="568"/>
        <end position="589"/>
    </location>
</feature>
<keyword evidence="11" id="KW-1185">Reference proteome</keyword>
<dbReference type="SMART" id="SM00055">
    <property type="entry name" value="FCH"/>
    <property type="match status" value="1"/>
</dbReference>
<dbReference type="InterPro" id="IPR001452">
    <property type="entry name" value="SH3_domain"/>
</dbReference>
<dbReference type="Gene3D" id="3.30.60.20">
    <property type="match status" value="1"/>
</dbReference>
<dbReference type="Pfam" id="PF00611">
    <property type="entry name" value="FCH"/>
    <property type="match status" value="1"/>
</dbReference>
<feature type="domain" description="SH3" evidence="7">
    <location>
        <begin position="503"/>
        <end position="563"/>
    </location>
</feature>
<sequence>MEFATAIPDQFVPLSSYLGQHNAFLGDVAGFYQARAVLEREFAGKLTALVRDAQKRRARKASALIVGEQPSRRDDGGAISSTDQAWARILSETEELALDRSKLGDSLDRDVVSALSTAEKRSEDSRKRHEAFHAKALAQRDKVYAARTKAKATYDDACAVVEGFRQKAELAKDERRSDKAARQYELATLDMANTKNAYIVAIAVANAAKDQFFTTDLPSMHNHLQALWNTNIALLIQALERVSALDQKYLSDSTRHQIQISQAVESIDVTADQGTYASYNTRPFTIPANITFEACPIWHDTDFLVVQDEPRTVLQNKFMRSRATLEDLKPKASSKKREVTGAVKTKDTYLAKPSLGNLSDAMESYLDISRQVITLEAEVAALQAEVDTIGKALGGDHGKGKQHAWKPSALTSRSSCSVCGHSVVGLQKHGLTCRECGLACHKACEIKMPAACGDTTATSSRADLSRTSSVISQEGKAPSLKRFSSTSTASGRPLSGVSEQSTAQFGNATAQFDYSGRSAMELSVQAGERVRYIRDEAEGWARVANAQGAEGAVPTSYLKQDATSNGVSKRASSIAPPRPSSSSTRSATKQAKAMYDYTAASPAEVTIREGDTLELTGKAIDEGWTEVTLRGQTGAVPTSYLAL</sequence>
<keyword evidence="3" id="KW-0862">Zinc</keyword>
<dbReference type="Gene3D" id="1.20.1270.60">
    <property type="entry name" value="Arfaptin homology (AH) domain/BAR domain"/>
    <property type="match status" value="1"/>
</dbReference>